<feature type="transmembrane region" description="Helical" evidence="1">
    <location>
        <begin position="116"/>
        <end position="142"/>
    </location>
</feature>
<evidence type="ECO:0000313" key="3">
    <source>
        <dbReference type="Proteomes" id="UP000184184"/>
    </source>
</evidence>
<dbReference type="STRING" id="1027249.SAMN05216179_2598"/>
<sequence length="143" mass="15914">MIVEYLLVFLGAAIPWFEIALVIPFGIITGLNPVIVIGVAFIGNMVTILALIIGFDKFKDWFSKKEKKNSKREERARTMWNKYGLPGMVMLGPIFIGSHIAAFIGMLLGATKQKTLVWSTISIGVWSLVFGIFTALGFDLFVR</sequence>
<gene>
    <name evidence="2" type="ORF">SAMN05216179_2598</name>
</gene>
<dbReference type="Pfam" id="PF06695">
    <property type="entry name" value="Sm_multidrug_ex"/>
    <property type="match status" value="1"/>
</dbReference>
<keyword evidence="1" id="KW-0472">Membrane</keyword>
<dbReference type="AlphaFoldDB" id="A0A1M7PY88"/>
<dbReference type="EMBL" id="FRCZ01000005">
    <property type="protein sequence ID" value="SHN22780.1"/>
    <property type="molecule type" value="Genomic_DNA"/>
</dbReference>
<reference evidence="2 3" key="1">
    <citation type="submission" date="2016-11" db="EMBL/GenBank/DDBJ databases">
        <authorList>
            <person name="Jaros S."/>
            <person name="Januszkiewicz K."/>
            <person name="Wedrychowicz H."/>
        </authorList>
    </citation>
    <scope>NUCLEOTIDE SEQUENCE [LARGE SCALE GENOMIC DNA]</scope>
    <source>
        <strain evidence="2 3">CGMCC 1.10681</strain>
    </source>
</reference>
<feature type="transmembrane region" description="Helical" evidence="1">
    <location>
        <begin position="85"/>
        <end position="110"/>
    </location>
</feature>
<dbReference type="InterPro" id="IPR009577">
    <property type="entry name" value="Sm_multidrug_ex"/>
</dbReference>
<protein>
    <submittedName>
        <fullName evidence="2">Putative small multi-drug export protein</fullName>
    </submittedName>
</protein>
<dbReference type="Proteomes" id="UP000184184">
    <property type="component" value="Unassembled WGS sequence"/>
</dbReference>
<feature type="transmembrane region" description="Helical" evidence="1">
    <location>
        <begin position="34"/>
        <end position="55"/>
    </location>
</feature>
<evidence type="ECO:0000313" key="2">
    <source>
        <dbReference type="EMBL" id="SHN22780.1"/>
    </source>
</evidence>
<keyword evidence="3" id="KW-1185">Reference proteome</keyword>
<keyword evidence="1" id="KW-0812">Transmembrane</keyword>
<dbReference type="OrthoDB" id="6400183at2"/>
<name>A0A1M7PY88_9BACI</name>
<proteinExistence type="predicted"/>
<feature type="transmembrane region" description="Helical" evidence="1">
    <location>
        <begin position="7"/>
        <end position="28"/>
    </location>
</feature>
<dbReference type="RefSeq" id="WP_073202271.1">
    <property type="nucleotide sequence ID" value="NZ_FRCZ01000005.1"/>
</dbReference>
<accession>A0A1M7PY88</accession>
<keyword evidence="1" id="KW-1133">Transmembrane helix</keyword>
<evidence type="ECO:0000256" key="1">
    <source>
        <dbReference type="SAM" id="Phobius"/>
    </source>
</evidence>
<organism evidence="2 3">
    <name type="scientific">Gracilibacillus kekensis</name>
    <dbReference type="NCBI Taxonomy" id="1027249"/>
    <lineage>
        <taxon>Bacteria</taxon>
        <taxon>Bacillati</taxon>
        <taxon>Bacillota</taxon>
        <taxon>Bacilli</taxon>
        <taxon>Bacillales</taxon>
        <taxon>Bacillaceae</taxon>
        <taxon>Gracilibacillus</taxon>
    </lineage>
</organism>